<accession>A0A0F9G9D6</accession>
<feature type="non-terminal residue" evidence="1">
    <location>
        <position position="1"/>
    </location>
</feature>
<gene>
    <name evidence="1" type="ORF">LCGC14_1854140</name>
</gene>
<dbReference type="AlphaFoldDB" id="A0A0F9G9D6"/>
<protein>
    <submittedName>
        <fullName evidence="1">Uncharacterized protein</fullName>
    </submittedName>
</protein>
<reference evidence="1" key="1">
    <citation type="journal article" date="2015" name="Nature">
        <title>Complex archaea that bridge the gap between prokaryotes and eukaryotes.</title>
        <authorList>
            <person name="Spang A."/>
            <person name="Saw J.H."/>
            <person name="Jorgensen S.L."/>
            <person name="Zaremba-Niedzwiedzka K."/>
            <person name="Martijn J."/>
            <person name="Lind A.E."/>
            <person name="van Eijk R."/>
            <person name="Schleper C."/>
            <person name="Guy L."/>
            <person name="Ettema T.J."/>
        </authorList>
    </citation>
    <scope>NUCLEOTIDE SEQUENCE</scope>
</reference>
<name>A0A0F9G9D6_9ZZZZ</name>
<dbReference type="EMBL" id="LAZR01018666">
    <property type="protein sequence ID" value="KKL95484.1"/>
    <property type="molecule type" value="Genomic_DNA"/>
</dbReference>
<proteinExistence type="predicted"/>
<sequence>MDVPHDRNFLEARAAEELNFPQGYRRMWP</sequence>
<evidence type="ECO:0000313" key="1">
    <source>
        <dbReference type="EMBL" id="KKL95484.1"/>
    </source>
</evidence>
<organism evidence="1">
    <name type="scientific">marine sediment metagenome</name>
    <dbReference type="NCBI Taxonomy" id="412755"/>
    <lineage>
        <taxon>unclassified sequences</taxon>
        <taxon>metagenomes</taxon>
        <taxon>ecological metagenomes</taxon>
    </lineage>
</organism>
<comment type="caution">
    <text evidence="1">The sequence shown here is derived from an EMBL/GenBank/DDBJ whole genome shotgun (WGS) entry which is preliminary data.</text>
</comment>